<keyword evidence="6 10" id="KW-0735">Signal-anchor</keyword>
<protein>
    <recommendedName>
        <fullName evidence="10">Cytochrome c-type biogenesis protein CcmE</fullName>
    </recommendedName>
    <alternativeName>
        <fullName evidence="10">Cytochrome c maturation protein E</fullName>
    </alternativeName>
    <alternativeName>
        <fullName evidence="10">Heme chaperone CcmE</fullName>
    </alternativeName>
</protein>
<dbReference type="InterPro" id="IPR012340">
    <property type="entry name" value="NA-bd_OB-fold"/>
</dbReference>
<evidence type="ECO:0000256" key="10">
    <source>
        <dbReference type="HAMAP-Rule" id="MF_01959"/>
    </source>
</evidence>
<keyword evidence="5 10" id="KW-0201">Cytochrome c-type biogenesis</keyword>
<evidence type="ECO:0000256" key="3">
    <source>
        <dbReference type="ARBA" id="ARBA00022692"/>
    </source>
</evidence>
<comment type="caution">
    <text evidence="12">The sequence shown here is derived from an EMBL/GenBank/DDBJ whole genome shotgun (WGS) entry which is preliminary data.</text>
</comment>
<dbReference type="NCBIfam" id="NF009729">
    <property type="entry name" value="PRK13254.1-3"/>
    <property type="match status" value="1"/>
</dbReference>
<sequence>MTPRKRRALAIVGGLGLLGLATALVLNALQSNLVFFFSPTQVVAHEAPASGSFRVGGLVEQGSLRRDADGLTLRFAVTDTAHAVPVTYQGLLPDLFREGKGVVVAGKMGTDGVFRATEVLAKHDENYMPPEAADAIKKAEQRAQGAAGVPAAGVPASGVPASGVPASGVPASGYAPALQAEAR</sequence>
<evidence type="ECO:0000256" key="2">
    <source>
        <dbReference type="ARBA" id="ARBA00022617"/>
    </source>
</evidence>
<feature type="binding site" description="covalent" evidence="10">
    <location>
        <position position="123"/>
    </location>
    <ligand>
        <name>heme</name>
        <dbReference type="ChEBI" id="CHEBI:30413"/>
    </ligand>
</feature>
<evidence type="ECO:0000313" key="12">
    <source>
        <dbReference type="EMBL" id="CAB3901111.1"/>
    </source>
</evidence>
<dbReference type="EMBL" id="CADIKR010000006">
    <property type="protein sequence ID" value="CAB3901111.1"/>
    <property type="molecule type" value="Genomic_DNA"/>
</dbReference>
<evidence type="ECO:0000256" key="5">
    <source>
        <dbReference type="ARBA" id="ARBA00022748"/>
    </source>
</evidence>
<comment type="similarity">
    <text evidence="10">Belongs to the CcmE/CycJ family.</text>
</comment>
<evidence type="ECO:0000256" key="6">
    <source>
        <dbReference type="ARBA" id="ARBA00022968"/>
    </source>
</evidence>
<dbReference type="Proteomes" id="UP000507140">
    <property type="component" value="Unassembled WGS sequence"/>
</dbReference>
<dbReference type="RefSeq" id="WP_180100154.1">
    <property type="nucleotide sequence ID" value="NZ_CADIKR010000006.1"/>
</dbReference>
<keyword evidence="9 10" id="KW-0472">Membrane</keyword>
<dbReference type="NCBIfam" id="NF009731">
    <property type="entry name" value="PRK13254.1-5"/>
    <property type="match status" value="1"/>
</dbReference>
<evidence type="ECO:0000256" key="1">
    <source>
        <dbReference type="ARBA" id="ARBA00004370"/>
    </source>
</evidence>
<feature type="binding site" description="axial binding residue" evidence="10">
    <location>
        <position position="127"/>
    </location>
    <ligand>
        <name>heme</name>
        <dbReference type="ChEBI" id="CHEBI:30413"/>
    </ligand>
    <ligandPart>
        <name>Fe</name>
        <dbReference type="ChEBI" id="CHEBI:18248"/>
    </ligandPart>
</feature>
<gene>
    <name evidence="10 12" type="primary">ccmE</name>
    <name evidence="10" type="synonym">cycJ</name>
    <name evidence="12" type="ORF">LMG3415_04469</name>
</gene>
<dbReference type="Gene3D" id="2.40.50.140">
    <property type="entry name" value="Nucleic acid-binding proteins"/>
    <property type="match status" value="1"/>
</dbReference>
<dbReference type="NCBIfam" id="NF009727">
    <property type="entry name" value="PRK13254.1-1"/>
    <property type="match status" value="1"/>
</dbReference>
<feature type="topological domain" description="Extracellular" evidence="10">
    <location>
        <begin position="29"/>
        <end position="183"/>
    </location>
</feature>
<keyword evidence="4 10" id="KW-0479">Metal-binding</keyword>
<feature type="region of interest" description="Disordered" evidence="11">
    <location>
        <begin position="161"/>
        <end position="183"/>
    </location>
</feature>
<keyword evidence="2 10" id="KW-0349">Heme</keyword>
<evidence type="ECO:0000256" key="8">
    <source>
        <dbReference type="ARBA" id="ARBA00023004"/>
    </source>
</evidence>
<dbReference type="SUPFAM" id="SSF82093">
    <property type="entry name" value="Heme chaperone CcmE"/>
    <property type="match status" value="1"/>
</dbReference>
<feature type="compositionally biased region" description="Low complexity" evidence="11">
    <location>
        <begin position="161"/>
        <end position="173"/>
    </location>
</feature>
<keyword evidence="10" id="KW-1003">Cell membrane</keyword>
<comment type="subcellular location">
    <subcellularLocation>
        <location evidence="10">Cell membrane</location>
        <topology evidence="10">Single-pass type II membrane protein</topology>
    </subcellularLocation>
    <subcellularLocation>
        <location evidence="1">Membrane</location>
    </subcellularLocation>
</comment>
<dbReference type="InterPro" id="IPR004329">
    <property type="entry name" value="CcmE"/>
</dbReference>
<dbReference type="PANTHER" id="PTHR34128">
    <property type="entry name" value="CYTOCHROME C-TYPE BIOGENESIS PROTEIN CCME HOMOLOG, MITOCHONDRIAL"/>
    <property type="match status" value="1"/>
</dbReference>
<dbReference type="Pfam" id="PF03100">
    <property type="entry name" value="CcmE"/>
    <property type="match status" value="1"/>
</dbReference>
<dbReference type="PANTHER" id="PTHR34128:SF2">
    <property type="entry name" value="CYTOCHROME C-TYPE BIOGENESIS PROTEIN CCME HOMOLOG, MITOCHONDRIAL"/>
    <property type="match status" value="1"/>
</dbReference>
<keyword evidence="7 10" id="KW-1133">Transmembrane helix</keyword>
<comment type="function">
    <text evidence="10">Heme chaperone required for the biogenesis of c-type cytochromes. Transiently binds heme delivered by CcmC and transfers the heme to apo-cytochromes in a process facilitated by CcmF and CcmH.</text>
</comment>
<proteinExistence type="inferred from homology"/>
<name>A0ABM8LIE5_9BURK</name>
<accession>A0ABM8LIE5</accession>
<evidence type="ECO:0000313" key="13">
    <source>
        <dbReference type="Proteomes" id="UP000507140"/>
    </source>
</evidence>
<keyword evidence="8 10" id="KW-0408">Iron</keyword>
<dbReference type="HAMAP" id="MF_01959">
    <property type="entry name" value="CcmE"/>
    <property type="match status" value="1"/>
</dbReference>
<keyword evidence="13" id="KW-1185">Reference proteome</keyword>
<evidence type="ECO:0000256" key="4">
    <source>
        <dbReference type="ARBA" id="ARBA00022723"/>
    </source>
</evidence>
<evidence type="ECO:0000256" key="11">
    <source>
        <dbReference type="SAM" id="MobiDB-lite"/>
    </source>
</evidence>
<organism evidence="12 13">
    <name type="scientific">Achromobacter mucicolens</name>
    <dbReference type="NCBI Taxonomy" id="1389922"/>
    <lineage>
        <taxon>Bacteria</taxon>
        <taxon>Pseudomonadati</taxon>
        <taxon>Pseudomonadota</taxon>
        <taxon>Betaproteobacteria</taxon>
        <taxon>Burkholderiales</taxon>
        <taxon>Alcaligenaceae</taxon>
        <taxon>Achromobacter</taxon>
    </lineage>
</organism>
<keyword evidence="3 10" id="KW-0812">Transmembrane</keyword>
<dbReference type="InterPro" id="IPR036127">
    <property type="entry name" value="CcmE-like_sf"/>
</dbReference>
<reference evidence="12 13" key="1">
    <citation type="submission" date="2020-04" db="EMBL/GenBank/DDBJ databases">
        <authorList>
            <person name="De Canck E."/>
        </authorList>
    </citation>
    <scope>NUCLEOTIDE SEQUENCE [LARGE SCALE GENOMIC DNA]</scope>
    <source>
        <strain evidence="12 13">LMG 3415</strain>
    </source>
</reference>
<feature type="topological domain" description="Cytoplasmic" evidence="10">
    <location>
        <begin position="1"/>
        <end position="7"/>
    </location>
</feature>
<evidence type="ECO:0000256" key="7">
    <source>
        <dbReference type="ARBA" id="ARBA00022989"/>
    </source>
</evidence>
<evidence type="ECO:0000256" key="9">
    <source>
        <dbReference type="ARBA" id="ARBA00023136"/>
    </source>
</evidence>